<dbReference type="GO" id="GO:0005886">
    <property type="term" value="C:plasma membrane"/>
    <property type="evidence" value="ECO:0007669"/>
    <property type="project" value="TreeGrafter"/>
</dbReference>
<reference evidence="7" key="1">
    <citation type="submission" date="2023-08" db="EMBL/GenBank/DDBJ databases">
        <authorList>
            <person name="Chen Y."/>
            <person name="Shah S."/>
            <person name="Dougan E. K."/>
            <person name="Thang M."/>
            <person name="Chan C."/>
        </authorList>
    </citation>
    <scope>NUCLEOTIDE SEQUENCE</scope>
</reference>
<dbReference type="PANTHER" id="PTHR10217">
    <property type="entry name" value="VOLTAGE AND LIGAND GATED POTASSIUM CHANNEL"/>
    <property type="match status" value="1"/>
</dbReference>
<dbReference type="SUPFAM" id="SSF81324">
    <property type="entry name" value="Voltage-gated potassium channels"/>
    <property type="match status" value="1"/>
</dbReference>
<feature type="domain" description="Ion transport" evidence="6">
    <location>
        <begin position="34"/>
        <end position="246"/>
    </location>
</feature>
<gene>
    <name evidence="7" type="ORF">EVOR1521_LOCUS5848</name>
</gene>
<evidence type="ECO:0000259" key="6">
    <source>
        <dbReference type="Pfam" id="PF00520"/>
    </source>
</evidence>
<organism evidence="7 8">
    <name type="scientific">Effrenium voratum</name>
    <dbReference type="NCBI Taxonomy" id="2562239"/>
    <lineage>
        <taxon>Eukaryota</taxon>
        <taxon>Sar</taxon>
        <taxon>Alveolata</taxon>
        <taxon>Dinophyceae</taxon>
        <taxon>Suessiales</taxon>
        <taxon>Symbiodiniaceae</taxon>
        <taxon>Effrenium</taxon>
    </lineage>
</organism>
<dbReference type="PRINTS" id="PR01463">
    <property type="entry name" value="EAGCHANLFMLY"/>
</dbReference>
<evidence type="ECO:0000256" key="1">
    <source>
        <dbReference type="ARBA" id="ARBA00004141"/>
    </source>
</evidence>
<dbReference type="Proteomes" id="UP001178507">
    <property type="component" value="Unassembled WGS sequence"/>
</dbReference>
<comment type="subcellular location">
    <subcellularLocation>
        <location evidence="1">Membrane</location>
        <topology evidence="1">Multi-pass membrane protein</topology>
    </subcellularLocation>
</comment>
<protein>
    <recommendedName>
        <fullName evidence="6">Ion transport domain-containing protein</fullName>
    </recommendedName>
</protein>
<keyword evidence="8" id="KW-1185">Reference proteome</keyword>
<evidence type="ECO:0000256" key="2">
    <source>
        <dbReference type="ARBA" id="ARBA00022692"/>
    </source>
</evidence>
<evidence type="ECO:0000256" key="4">
    <source>
        <dbReference type="ARBA" id="ARBA00023136"/>
    </source>
</evidence>
<name>A0AA36MRW0_9DINO</name>
<sequence>MKRYTLRVEWRPFQTAFITEVDLQDSGVGKMIAVLLVADLFFALDLVLNFTTGFRDSMQVLHRDGRSIAMNYFRSWFFIDFFATIPSLVIHVVIVSMDKSAYPRPLWWLSLSPLVRLPRLRHALLMLRKLEAHLKSSLYSSIFALVELFMLPVVFSHLSACALWALGRSNLDHDATVGSWIKLGLDISDDPGALQAVPVGERYMTAMYFAVTVMSTVGLGDISMNLSNERALLCVIMATTSLVVGVAVNGVATIVSKLNERTAVTNEQLAKVSRFLKIYSVPGDLQRRVHAYLVQFFENQ</sequence>
<feature type="transmembrane region" description="Helical" evidence="5">
    <location>
        <begin position="72"/>
        <end position="94"/>
    </location>
</feature>
<dbReference type="AlphaFoldDB" id="A0AA36MRW0"/>
<dbReference type="InterPro" id="IPR003938">
    <property type="entry name" value="K_chnl_volt-dep_EAG/ELK/ERG"/>
</dbReference>
<comment type="caution">
    <text evidence="7">The sequence shown here is derived from an EMBL/GenBank/DDBJ whole genome shotgun (WGS) entry which is preliminary data.</text>
</comment>
<feature type="transmembrane region" description="Helical" evidence="5">
    <location>
        <begin position="139"/>
        <end position="166"/>
    </location>
</feature>
<evidence type="ECO:0000256" key="3">
    <source>
        <dbReference type="ARBA" id="ARBA00022989"/>
    </source>
</evidence>
<keyword evidence="4 5" id="KW-0472">Membrane</keyword>
<accession>A0AA36MRW0</accession>
<dbReference type="InterPro" id="IPR050818">
    <property type="entry name" value="KCNH_animal-type"/>
</dbReference>
<feature type="transmembrane region" description="Helical" evidence="5">
    <location>
        <begin position="31"/>
        <end position="51"/>
    </location>
</feature>
<evidence type="ECO:0000313" key="7">
    <source>
        <dbReference type="EMBL" id="CAJ1376907.1"/>
    </source>
</evidence>
<dbReference type="Gene3D" id="1.10.287.70">
    <property type="match status" value="1"/>
</dbReference>
<keyword evidence="2 5" id="KW-0812">Transmembrane</keyword>
<dbReference type="GO" id="GO:0042391">
    <property type="term" value="P:regulation of membrane potential"/>
    <property type="evidence" value="ECO:0007669"/>
    <property type="project" value="TreeGrafter"/>
</dbReference>
<dbReference type="EMBL" id="CAUJNA010000428">
    <property type="protein sequence ID" value="CAJ1376907.1"/>
    <property type="molecule type" value="Genomic_DNA"/>
</dbReference>
<dbReference type="GO" id="GO:0005249">
    <property type="term" value="F:voltage-gated potassium channel activity"/>
    <property type="evidence" value="ECO:0007669"/>
    <property type="project" value="InterPro"/>
</dbReference>
<keyword evidence="3 5" id="KW-1133">Transmembrane helix</keyword>
<feature type="non-terminal residue" evidence="7">
    <location>
        <position position="300"/>
    </location>
</feature>
<evidence type="ECO:0000256" key="5">
    <source>
        <dbReference type="SAM" id="Phobius"/>
    </source>
</evidence>
<dbReference type="InterPro" id="IPR005821">
    <property type="entry name" value="Ion_trans_dom"/>
</dbReference>
<dbReference type="Pfam" id="PF00520">
    <property type="entry name" value="Ion_trans"/>
    <property type="match status" value="1"/>
</dbReference>
<proteinExistence type="predicted"/>
<feature type="transmembrane region" description="Helical" evidence="5">
    <location>
        <begin position="231"/>
        <end position="252"/>
    </location>
</feature>
<dbReference type="PANTHER" id="PTHR10217:SF435">
    <property type="entry name" value="POTASSIUM VOLTAGE-GATED CHANNEL PROTEIN EAG"/>
    <property type="match status" value="1"/>
</dbReference>
<evidence type="ECO:0000313" key="8">
    <source>
        <dbReference type="Proteomes" id="UP001178507"/>
    </source>
</evidence>